<accession>A0A6J5TA68</accession>
<protein>
    <recommendedName>
        <fullName evidence="2">NAT_SF domain containing protein</fullName>
    </recommendedName>
</protein>
<organism evidence="1">
    <name type="scientific">uncultured Caudovirales phage</name>
    <dbReference type="NCBI Taxonomy" id="2100421"/>
    <lineage>
        <taxon>Viruses</taxon>
        <taxon>Duplodnaviria</taxon>
        <taxon>Heunggongvirae</taxon>
        <taxon>Uroviricota</taxon>
        <taxon>Caudoviricetes</taxon>
        <taxon>Peduoviridae</taxon>
        <taxon>Maltschvirus</taxon>
        <taxon>Maltschvirus maltsch</taxon>
    </lineage>
</organism>
<name>A0A6J5TA68_9CAUD</name>
<reference evidence="1" key="1">
    <citation type="submission" date="2020-05" db="EMBL/GenBank/DDBJ databases">
        <authorList>
            <person name="Chiriac C."/>
            <person name="Salcher M."/>
            <person name="Ghai R."/>
            <person name="Kavagutti S V."/>
        </authorList>
    </citation>
    <scope>NUCLEOTIDE SEQUENCE</scope>
</reference>
<evidence type="ECO:0008006" key="2">
    <source>
        <dbReference type="Google" id="ProtNLM"/>
    </source>
</evidence>
<dbReference type="EMBL" id="LR797824">
    <property type="protein sequence ID" value="CAB4241825.1"/>
    <property type="molecule type" value="Genomic_DNA"/>
</dbReference>
<gene>
    <name evidence="1" type="ORF">UFOVP71_363</name>
</gene>
<sequence>MRLRDLLINEDGEGGAAASTSTTSSDIASVSYPLLVRGKNKKEKRKNARAAVGQSYNAGPVGVGTGVFESAQVKFPITPEILKQAKESNLGFVYWGQAVPQAEASQCFTMINKTIESMLKPENCKFNLKNMRPGGNTLAIIPDDENNDFPVLECDYDTMITADGKIYHTVGIDAGYSQSTSKGFVTSLIAQLYKAMEFLHGPGQRTMAINDDKGAGVWQNIMSKLGAIDEPVNEDVMDEIGYDNSFNAQVERGGIILKASIVKAGKLVITAETKDGRKLGRGVFNDMGDSVEAASIDVDERYRRQGIASLIYDYAEELGNDVEPSDKQTDDGQAFWSHRRPEEQAAGVNEAKKLSKYVRIVKGPDTGKTGWIREIKHGAFKGSTKSYYVDLEGGGQANNLPGSSLRLIKDPNVAEAHVVDHQNVIYRLDPANPMTDTEVLVLGGAGRYTLQGLRDKARKEAKQLSDDLQAEHGGSFRNAAHNIKQLTNTLNTIVAAYNELKRIRQKGGRGSRGITGEHANFVSETYSVLENYIAHVAAAADINEKIKLYLKEAKMNPEHASVVKGMFHLNTDPGYGFYRYAIHVAGNHGGDKTVLGPNGGPFAYAYTKEEEKMIHDAVKAITGKDAVELTGGKSEEPDFVNKKSTMPTIDWKKIK</sequence>
<proteinExistence type="predicted"/>
<evidence type="ECO:0000313" key="1">
    <source>
        <dbReference type="EMBL" id="CAB4241825.1"/>
    </source>
</evidence>